<dbReference type="Pfam" id="PF00001">
    <property type="entry name" value="7tm_1"/>
    <property type="match status" value="2"/>
</dbReference>
<comment type="subcellular location">
    <subcellularLocation>
        <location evidence="2">Cell membrane</location>
        <topology evidence="2">Multi-pass membrane protein</topology>
    </subcellularLocation>
    <subcellularLocation>
        <location evidence="1">Cytoplasm</location>
    </subcellularLocation>
</comment>
<evidence type="ECO:0000256" key="19">
    <source>
        <dbReference type="RuleBase" id="RU000688"/>
    </source>
</evidence>
<dbReference type="OrthoDB" id="6076970at2759"/>
<keyword evidence="8 20" id="KW-1133">Transmembrane helix</keyword>
<dbReference type="GO" id="GO:0043005">
    <property type="term" value="C:neuron projection"/>
    <property type="evidence" value="ECO:0007669"/>
    <property type="project" value="TreeGrafter"/>
</dbReference>
<dbReference type="FunFam" id="1.20.1070.10:FF:000039">
    <property type="entry name" value="somatostatin receptor type 2"/>
    <property type="match status" value="1"/>
</dbReference>
<evidence type="ECO:0000256" key="12">
    <source>
        <dbReference type="ARBA" id="ARBA00023157"/>
    </source>
</evidence>
<keyword evidence="11" id="KW-0564">Palmitate</keyword>
<dbReference type="GO" id="GO:0071385">
    <property type="term" value="P:cellular response to glucocorticoid stimulus"/>
    <property type="evidence" value="ECO:0007669"/>
    <property type="project" value="TreeGrafter"/>
</dbReference>
<dbReference type="GO" id="GO:0071392">
    <property type="term" value="P:cellular response to estradiol stimulus"/>
    <property type="evidence" value="ECO:0007669"/>
    <property type="project" value="TreeGrafter"/>
</dbReference>
<dbReference type="GO" id="GO:0042923">
    <property type="term" value="F:neuropeptide binding"/>
    <property type="evidence" value="ECO:0007669"/>
    <property type="project" value="TreeGrafter"/>
</dbReference>
<evidence type="ECO:0000256" key="8">
    <source>
        <dbReference type="ARBA" id="ARBA00022989"/>
    </source>
</evidence>
<evidence type="ECO:0000256" key="10">
    <source>
        <dbReference type="ARBA" id="ARBA00023136"/>
    </source>
</evidence>
<dbReference type="EMBL" id="JAAKFY010000008">
    <property type="protein sequence ID" value="KAF3853186.1"/>
    <property type="molecule type" value="Genomic_DNA"/>
</dbReference>
<evidence type="ECO:0000256" key="14">
    <source>
        <dbReference type="ARBA" id="ARBA00023180"/>
    </source>
</evidence>
<accession>A0A7J5YUQ9</accession>
<keyword evidence="15 19" id="KW-0807">Transducer</keyword>
<keyword evidence="9 19" id="KW-0297">G-protein coupled receptor</keyword>
<protein>
    <recommendedName>
        <fullName evidence="3">Somatostatin receptor type 2</fullName>
    </recommendedName>
</protein>
<evidence type="ECO:0000256" key="1">
    <source>
        <dbReference type="ARBA" id="ARBA00004496"/>
    </source>
</evidence>
<name>A0A7J5YUQ9_DISMA</name>
<evidence type="ECO:0000256" key="16">
    <source>
        <dbReference type="ARBA" id="ARBA00023288"/>
    </source>
</evidence>
<keyword evidence="10 20" id="KW-0472">Membrane</keyword>
<dbReference type="InterPro" id="IPR000586">
    <property type="entry name" value="Somatstn_rcpt"/>
</dbReference>
<evidence type="ECO:0000256" key="9">
    <source>
        <dbReference type="ARBA" id="ARBA00023040"/>
    </source>
</evidence>
<feature type="transmembrane region" description="Helical" evidence="20">
    <location>
        <begin position="133"/>
        <end position="156"/>
    </location>
</feature>
<dbReference type="PRINTS" id="PR00237">
    <property type="entry name" value="GPCRRHODOPSN"/>
</dbReference>
<dbReference type="PROSITE" id="PS50262">
    <property type="entry name" value="G_PROTEIN_RECEP_F1_2"/>
    <property type="match status" value="2"/>
</dbReference>
<dbReference type="SMART" id="SM01381">
    <property type="entry name" value="7TM_GPCR_Srsx"/>
    <property type="match status" value="1"/>
</dbReference>
<dbReference type="PROSITE" id="PS00237">
    <property type="entry name" value="G_PROTEIN_RECEP_F1_1"/>
    <property type="match status" value="1"/>
</dbReference>
<keyword evidence="13 19" id="KW-0675">Receptor</keyword>
<keyword evidence="23" id="KW-1185">Reference proteome</keyword>
<evidence type="ECO:0000313" key="23">
    <source>
        <dbReference type="Proteomes" id="UP000518266"/>
    </source>
</evidence>
<dbReference type="SUPFAM" id="SSF81321">
    <property type="entry name" value="Family A G protein-coupled receptor-like"/>
    <property type="match status" value="2"/>
</dbReference>
<evidence type="ECO:0000256" key="7">
    <source>
        <dbReference type="ARBA" id="ARBA00022692"/>
    </source>
</evidence>
<comment type="caution">
    <text evidence="22">The sequence shown here is derived from an EMBL/GenBank/DDBJ whole genome shotgun (WGS) entry which is preliminary data.</text>
</comment>
<comment type="function">
    <text evidence="17">Receptor for somatostatin-14 and -28. This receptor is coupled via pertussis toxin sensitive G proteins to inhibition of adenylyl cyclase. In addition it stimulates phosphotyrosine phosphatase and PLC via pertussis toxin insensitive as well as sensitive G proteins. Inhibits calcium entry by suppressing voltage-dependent calcium channels. Acts as the functionally dominant somatostatin receptor in pancreatic alpha- and beta-cells where it mediates the inhibitory effect of somatostatin-14 on hormone secretion. Inhibits cell growth through enhancement of MAPK1 and MAPK2 phosphorylation and subsequent up-regulation of CDKN1B. Stimulates neuronal migration and axon outgrowth and may participate in neuron development and maturation during brain development. Mediates negative regulation of insulin receptor signaling through PTPN6. Inactivates SSTR3 receptor function following heterodimerization.</text>
</comment>
<evidence type="ECO:0000256" key="15">
    <source>
        <dbReference type="ARBA" id="ARBA00023224"/>
    </source>
</evidence>
<evidence type="ECO:0000256" key="4">
    <source>
        <dbReference type="ARBA" id="ARBA00022475"/>
    </source>
</evidence>
<evidence type="ECO:0000256" key="13">
    <source>
        <dbReference type="ARBA" id="ARBA00023170"/>
    </source>
</evidence>
<feature type="transmembrane region" description="Helical" evidence="20">
    <location>
        <begin position="227"/>
        <end position="245"/>
    </location>
</feature>
<feature type="transmembrane region" description="Helical" evidence="20">
    <location>
        <begin position="176"/>
        <end position="201"/>
    </location>
</feature>
<dbReference type="InterPro" id="IPR000276">
    <property type="entry name" value="GPCR_Rhodpsn"/>
</dbReference>
<evidence type="ECO:0000256" key="20">
    <source>
        <dbReference type="SAM" id="Phobius"/>
    </source>
</evidence>
<feature type="transmembrane region" description="Helical" evidence="20">
    <location>
        <begin position="474"/>
        <end position="499"/>
    </location>
</feature>
<evidence type="ECO:0000313" key="22">
    <source>
        <dbReference type="EMBL" id="KAF3853186.1"/>
    </source>
</evidence>
<comment type="subunit">
    <text evidence="18">Homodimer and heterodimer with SSTR3 and SSTR5. Heterodimerization with SSTR3 inactivates SSTR3 receptor function. Heterodimerization with SSTR5 is enhanced by agonist stimulation of SSTR2 and increases SSTR2 cell growth inhibition activity. Following agonist stimulation, homodimers dissociate into monomers which is required for receptor internalization. Interacts with beta-arrestin; this interaction is necessary for receptor internalization and is destabilized by heterodimerization with SSTR5 which results in increased recycling of SSTR2 to the cell surface. Interacts (via C-terminus) with SHANK1 (via PDZ domain).</text>
</comment>
<keyword evidence="7 19" id="KW-0812">Transmembrane</keyword>
<dbReference type="GO" id="GO:0004994">
    <property type="term" value="F:somatostatin receptor activity"/>
    <property type="evidence" value="ECO:0007669"/>
    <property type="project" value="InterPro"/>
</dbReference>
<evidence type="ECO:0000256" key="3">
    <source>
        <dbReference type="ARBA" id="ARBA00018772"/>
    </source>
</evidence>
<feature type="domain" description="G-protein coupled receptors family 1 profile" evidence="21">
    <location>
        <begin position="490"/>
        <end position="722"/>
    </location>
</feature>
<keyword evidence="14" id="KW-0325">Glycoprotein</keyword>
<dbReference type="GO" id="GO:0005886">
    <property type="term" value="C:plasma membrane"/>
    <property type="evidence" value="ECO:0007669"/>
    <property type="project" value="UniProtKB-SubCell"/>
</dbReference>
<keyword evidence="12" id="KW-1015">Disulfide bond</keyword>
<evidence type="ECO:0000256" key="2">
    <source>
        <dbReference type="ARBA" id="ARBA00004651"/>
    </source>
</evidence>
<evidence type="ECO:0000256" key="18">
    <source>
        <dbReference type="ARBA" id="ARBA00025919"/>
    </source>
</evidence>
<feature type="transmembrane region" description="Helical" evidence="20">
    <location>
        <begin position="618"/>
        <end position="643"/>
    </location>
</feature>
<reference evidence="22 23" key="1">
    <citation type="submission" date="2020-03" db="EMBL/GenBank/DDBJ databases">
        <title>Dissostichus mawsoni Genome sequencing and assembly.</title>
        <authorList>
            <person name="Park H."/>
        </authorList>
    </citation>
    <scope>NUCLEOTIDE SEQUENCE [LARGE SCALE GENOMIC DNA]</scope>
    <source>
        <strain evidence="22">DM0001</strain>
        <tissue evidence="22">Muscle</tissue>
    </source>
</reference>
<dbReference type="PRINTS" id="PR00588">
    <property type="entry name" value="SOMATOSTTN2R"/>
</dbReference>
<evidence type="ECO:0000256" key="6">
    <source>
        <dbReference type="ARBA" id="ARBA00022553"/>
    </source>
</evidence>
<dbReference type="AlphaFoldDB" id="A0A7J5YUQ9"/>
<keyword evidence="6" id="KW-0597">Phosphoprotein</keyword>
<feature type="transmembrane region" description="Helical" evidence="20">
    <location>
        <begin position="29"/>
        <end position="51"/>
    </location>
</feature>
<dbReference type="InterPro" id="IPR017452">
    <property type="entry name" value="GPCR_Rhodpsn_7TM"/>
</dbReference>
<dbReference type="InterPro" id="IPR002074">
    <property type="entry name" value="Somatstn_rcpt_2"/>
</dbReference>
<feature type="transmembrane region" description="Helical" evidence="20">
    <location>
        <begin position="63"/>
        <end position="82"/>
    </location>
</feature>
<evidence type="ECO:0000256" key="11">
    <source>
        <dbReference type="ARBA" id="ARBA00023139"/>
    </source>
</evidence>
<gene>
    <name evidence="22" type="ORF">F7725_013874</name>
</gene>
<evidence type="ECO:0000256" key="5">
    <source>
        <dbReference type="ARBA" id="ARBA00022490"/>
    </source>
</evidence>
<feature type="transmembrane region" description="Helical" evidence="20">
    <location>
        <begin position="664"/>
        <end position="684"/>
    </location>
</feature>
<comment type="similarity">
    <text evidence="19">Belongs to the G-protein coupled receptor 1 family.</text>
</comment>
<feature type="transmembrane region" description="Helical" evidence="20">
    <location>
        <begin position="511"/>
        <end position="536"/>
    </location>
</feature>
<evidence type="ECO:0000259" key="21">
    <source>
        <dbReference type="PROSITE" id="PS50262"/>
    </source>
</evidence>
<organism evidence="22 23">
    <name type="scientific">Dissostichus mawsoni</name>
    <name type="common">Antarctic cod</name>
    <dbReference type="NCBI Taxonomy" id="36200"/>
    <lineage>
        <taxon>Eukaryota</taxon>
        <taxon>Metazoa</taxon>
        <taxon>Chordata</taxon>
        <taxon>Craniata</taxon>
        <taxon>Vertebrata</taxon>
        <taxon>Euteleostomi</taxon>
        <taxon>Actinopterygii</taxon>
        <taxon>Neopterygii</taxon>
        <taxon>Teleostei</taxon>
        <taxon>Neoteleostei</taxon>
        <taxon>Acanthomorphata</taxon>
        <taxon>Eupercaria</taxon>
        <taxon>Perciformes</taxon>
        <taxon>Notothenioidei</taxon>
        <taxon>Nototheniidae</taxon>
        <taxon>Dissostichus</taxon>
    </lineage>
</organism>
<dbReference type="PRINTS" id="PR00246">
    <property type="entry name" value="SOMATOSTATNR"/>
</dbReference>
<dbReference type="Gene3D" id="1.20.1070.10">
    <property type="entry name" value="Rhodopsin 7-helix transmembrane proteins"/>
    <property type="match status" value="3"/>
</dbReference>
<feature type="domain" description="G-protein coupled receptors family 1 profile" evidence="21">
    <location>
        <begin position="42"/>
        <end position="273"/>
    </location>
</feature>
<sequence length="787" mass="88291">MDAPFFNTTFGDDHLLYKDNVDGFRITMAILYLVLCILGLAGNSLVVIAILKLDKLSSSTTVYIFNLALADGLFMVGLPFIVSQNFQNNMQSGMVLDGLNQFTSIFCLTAMSIDRYMALADPLKFARWRTPRWAKIVSAFLWLFSLLTILPMALHFSSDRGLCIPDLDSDAWWLGVLSYTFVMGFALPFTVMTASYAALLLTMRSQRIRMTTTTTPNFETHRLESQVTKMVVAVVVVFGICWLPFYTLNFYALAFELIVLLSYSWSCANPILYACFSETFRRYFRTLLCPAAKSPPSMQCNTERYDLNDASAMMVIANTVFSDEKNGSDVISTLSDVQLGAMLHDNASASGAFDKAAEKYSQVINRLGQEFENRFCDFGQLEPCVSFISNPFMQVDLTCIAEQLSATFNVDAGQVEIEILTYHGFGSVDLSPDSPNISFPEPLLYDSYIQGNESDLAMNVTKTREHHQDKTSSVVITLIYFIVCAVGLCGNALVIYVILRYAKMKTVTNIYILNLAVADVLCMMSLPFIAMQLTLVHWPFGEVLCKGIMTVDSLNQFTSIFCLMVMSIDRYLAVVHPIRSTKWRKPRVAKLINITRTQRRAVCGIVWPEPQEVYSTTFIIYTFFFGFFLPLVVICMCYLLIIVKVKSSGMRVGSTKRKRSERKVTRMVSIVVAVFVFCWLPFYVFNVASVASSIVPTSFVKSTFDFVVVLGYANSCANPILYAFLSDNFKKSFQNVLCIKKVAGLDEIERSDSRADRSRMANDAAIINANLETHNAALLNGELQTTI</sequence>
<dbReference type="PANTHER" id="PTHR24229">
    <property type="entry name" value="NEUROPEPTIDES RECEPTOR"/>
    <property type="match status" value="1"/>
</dbReference>
<dbReference type="GO" id="GO:0005737">
    <property type="term" value="C:cytoplasm"/>
    <property type="evidence" value="ECO:0007669"/>
    <property type="project" value="UniProtKB-SubCell"/>
</dbReference>
<evidence type="ECO:0000256" key="17">
    <source>
        <dbReference type="ARBA" id="ARBA00024823"/>
    </source>
</evidence>
<keyword evidence="16" id="KW-0449">Lipoprotein</keyword>
<keyword evidence="5" id="KW-0963">Cytoplasm</keyword>
<dbReference type="Proteomes" id="UP000518266">
    <property type="component" value="Unassembled WGS sequence"/>
</dbReference>
<proteinExistence type="inferred from homology"/>
<dbReference type="PANTHER" id="PTHR24229:SF6">
    <property type="entry name" value="SOMATOSTATIN RECEPTOR TYPE 2"/>
    <property type="match status" value="1"/>
</dbReference>
<keyword evidence="4" id="KW-1003">Cell membrane</keyword>
<feature type="transmembrane region" description="Helical" evidence="20">
    <location>
        <begin position="704"/>
        <end position="725"/>
    </location>
</feature>